<evidence type="ECO:0000313" key="3">
    <source>
        <dbReference type="Proteomes" id="UP000765845"/>
    </source>
</evidence>
<reference evidence="2 3" key="1">
    <citation type="submission" date="2020-04" db="EMBL/GenBank/DDBJ databases">
        <authorList>
            <person name="Yoon J."/>
        </authorList>
    </citation>
    <scope>NUCLEOTIDE SEQUENCE [LARGE SCALE GENOMIC DNA]</scope>
    <source>
        <strain evidence="2 3">KMU-166</strain>
    </source>
</reference>
<accession>A0ABX1GM67</accession>
<dbReference type="InterPro" id="IPR014710">
    <property type="entry name" value="RmlC-like_jellyroll"/>
</dbReference>
<organism evidence="2 3">
    <name type="scientific">Spongiibacter thalassae</name>
    <dbReference type="NCBI Taxonomy" id="2721624"/>
    <lineage>
        <taxon>Bacteria</taxon>
        <taxon>Pseudomonadati</taxon>
        <taxon>Pseudomonadota</taxon>
        <taxon>Gammaproteobacteria</taxon>
        <taxon>Cellvibrionales</taxon>
        <taxon>Spongiibacteraceae</taxon>
        <taxon>Spongiibacter</taxon>
    </lineage>
</organism>
<keyword evidence="3" id="KW-1185">Reference proteome</keyword>
<evidence type="ECO:0000259" key="1">
    <source>
        <dbReference type="Pfam" id="PF12973"/>
    </source>
</evidence>
<dbReference type="Gene3D" id="1.10.10.1320">
    <property type="entry name" value="Anti-sigma factor, zinc-finger domain"/>
    <property type="match status" value="1"/>
</dbReference>
<dbReference type="SUPFAM" id="SSF51182">
    <property type="entry name" value="RmlC-like cupins"/>
    <property type="match status" value="1"/>
</dbReference>
<comment type="caution">
    <text evidence="2">The sequence shown here is derived from an EMBL/GenBank/DDBJ whole genome shotgun (WGS) entry which is preliminary data.</text>
</comment>
<dbReference type="InterPro" id="IPR041916">
    <property type="entry name" value="Anti_sigma_zinc_sf"/>
</dbReference>
<proteinExistence type="predicted"/>
<sequence length="235" mass="27237">MTTISGREEGYFTHPHDSLIQQFARGTLDTARTLFIHWHMKSCQHCVERLMHTDERYGTLLEETTPIPLKPSARDDIKSRIADLESALATDELEHLLLNISHEFDSSIYRVLELLERGHHKNIRWNFLWKGSRYRTLRSQNSTIVIMQIKPKATIPRHCYTRNEYKLVICGGYSDEYGDYKSGDFITYQQGEHHTPTNHGNEECILVAGERKYILFVNLLVNLLLRAPIATKPGV</sequence>
<dbReference type="InterPro" id="IPR025979">
    <property type="entry name" value="ChrR-like_cupin_dom"/>
</dbReference>
<dbReference type="Gene3D" id="2.60.120.10">
    <property type="entry name" value="Jelly Rolls"/>
    <property type="match status" value="1"/>
</dbReference>
<dbReference type="Pfam" id="PF12973">
    <property type="entry name" value="Cupin_7"/>
    <property type="match status" value="1"/>
</dbReference>
<dbReference type="RefSeq" id="WP_168451944.1">
    <property type="nucleotide sequence ID" value="NZ_JAAWWK010000008.1"/>
</dbReference>
<gene>
    <name evidence="2" type="ORF">HCU74_18605</name>
</gene>
<protein>
    <recommendedName>
        <fullName evidence="1">ChrR-like cupin domain-containing protein</fullName>
    </recommendedName>
</protein>
<feature type="domain" description="ChrR-like cupin" evidence="1">
    <location>
        <begin position="120"/>
        <end position="208"/>
    </location>
</feature>
<dbReference type="EMBL" id="JAAWWK010000008">
    <property type="protein sequence ID" value="NKI19422.1"/>
    <property type="molecule type" value="Genomic_DNA"/>
</dbReference>
<name>A0ABX1GM67_9GAMM</name>
<dbReference type="InterPro" id="IPR011051">
    <property type="entry name" value="RmlC_Cupin_sf"/>
</dbReference>
<dbReference type="Proteomes" id="UP000765845">
    <property type="component" value="Unassembled WGS sequence"/>
</dbReference>
<evidence type="ECO:0000313" key="2">
    <source>
        <dbReference type="EMBL" id="NKI19422.1"/>
    </source>
</evidence>